<dbReference type="PANTHER" id="PTHR43578">
    <property type="entry name" value="NADH-QUINONE OXIDOREDUCTASE SUBUNIT F"/>
    <property type="match status" value="1"/>
</dbReference>
<dbReference type="SUPFAM" id="SSF142019">
    <property type="entry name" value="Nqo1 FMN-binding domain-like"/>
    <property type="match status" value="1"/>
</dbReference>
<dbReference type="GO" id="GO:0051536">
    <property type="term" value="F:iron-sulfur cluster binding"/>
    <property type="evidence" value="ECO:0007669"/>
    <property type="project" value="UniProtKB-KW"/>
</dbReference>
<evidence type="ECO:0000256" key="1">
    <source>
        <dbReference type="ARBA" id="ARBA00022723"/>
    </source>
</evidence>
<reference evidence="4" key="1">
    <citation type="journal article" date="2014" name="Front. Microbiol.">
        <title>High frequency of phylogenetically diverse reductive dehalogenase-homologous genes in deep subseafloor sedimentary metagenomes.</title>
        <authorList>
            <person name="Kawai M."/>
            <person name="Futagami T."/>
            <person name="Toyoda A."/>
            <person name="Takaki Y."/>
            <person name="Nishi S."/>
            <person name="Hori S."/>
            <person name="Arai W."/>
            <person name="Tsubouchi T."/>
            <person name="Morono Y."/>
            <person name="Uchiyama I."/>
            <person name="Ito T."/>
            <person name="Fujiyama A."/>
            <person name="Inagaki F."/>
            <person name="Takami H."/>
        </authorList>
    </citation>
    <scope>NUCLEOTIDE SEQUENCE</scope>
    <source>
        <strain evidence="4">Expedition CK06-06</strain>
    </source>
</reference>
<feature type="non-terminal residue" evidence="4">
    <location>
        <position position="1"/>
    </location>
</feature>
<keyword evidence="2" id="KW-0408">Iron</keyword>
<name>X1L0L9_9ZZZZ</name>
<evidence type="ECO:0000256" key="2">
    <source>
        <dbReference type="ARBA" id="ARBA00023004"/>
    </source>
</evidence>
<dbReference type="CDD" id="cd02980">
    <property type="entry name" value="TRX_Fd_family"/>
    <property type="match status" value="1"/>
</dbReference>
<comment type="caution">
    <text evidence="4">The sequence shown here is derived from an EMBL/GenBank/DDBJ whole genome shotgun (WGS) entry which is preliminary data.</text>
</comment>
<accession>X1L0L9</accession>
<evidence type="ECO:0008006" key="5">
    <source>
        <dbReference type="Google" id="ProtNLM"/>
    </source>
</evidence>
<dbReference type="EMBL" id="BARU01047051">
    <property type="protein sequence ID" value="GAH95959.1"/>
    <property type="molecule type" value="Genomic_DNA"/>
</dbReference>
<dbReference type="SUPFAM" id="SSF52833">
    <property type="entry name" value="Thioredoxin-like"/>
    <property type="match status" value="1"/>
</dbReference>
<gene>
    <name evidence="4" type="ORF">S03H2_70685</name>
</gene>
<dbReference type="Gene3D" id="3.40.30.10">
    <property type="entry name" value="Glutaredoxin"/>
    <property type="match status" value="1"/>
</dbReference>
<dbReference type="AlphaFoldDB" id="X1L0L9"/>
<organism evidence="4">
    <name type="scientific">marine sediment metagenome</name>
    <dbReference type="NCBI Taxonomy" id="412755"/>
    <lineage>
        <taxon>unclassified sequences</taxon>
        <taxon>metagenomes</taxon>
        <taxon>ecological metagenomes</taxon>
    </lineage>
</organism>
<feature type="non-terminal residue" evidence="4">
    <location>
        <position position="116"/>
    </location>
</feature>
<dbReference type="InterPro" id="IPR037225">
    <property type="entry name" value="Nuo51_FMN-bd_sf"/>
</dbReference>
<keyword evidence="1" id="KW-0479">Metal-binding</keyword>
<evidence type="ECO:0000256" key="3">
    <source>
        <dbReference type="ARBA" id="ARBA00023014"/>
    </source>
</evidence>
<sequence>CHGFCQQGPIVVVEPEGIFYAKVTVDDVPEIVQSHLRDGKPVARLFYHDPISDEAIPCYKDITFYSQQQRIVLRNCGHINPERIDDYVKTGGYESLRKVLSEMSPEQVIDEVKRSG</sequence>
<keyword evidence="3" id="KW-0411">Iron-sulfur</keyword>
<proteinExistence type="predicted"/>
<evidence type="ECO:0000313" key="4">
    <source>
        <dbReference type="EMBL" id="GAH95959.1"/>
    </source>
</evidence>
<dbReference type="PANTHER" id="PTHR43578:SF3">
    <property type="entry name" value="NADH-QUINONE OXIDOREDUCTASE SUBUNIT F"/>
    <property type="match status" value="1"/>
</dbReference>
<protein>
    <recommendedName>
        <fullName evidence="5">NADH-ubiquinone oxidoreductase 51kDa subunit FMN-binding domain-containing protein</fullName>
    </recommendedName>
</protein>
<dbReference type="Gene3D" id="6.10.250.1450">
    <property type="match status" value="1"/>
</dbReference>
<dbReference type="InterPro" id="IPR036249">
    <property type="entry name" value="Thioredoxin-like_sf"/>
</dbReference>
<dbReference type="GO" id="GO:0046872">
    <property type="term" value="F:metal ion binding"/>
    <property type="evidence" value="ECO:0007669"/>
    <property type="project" value="UniProtKB-KW"/>
</dbReference>